<feature type="domain" description="AMP-dependent synthetase/ligase" evidence="6">
    <location>
        <begin position="94"/>
        <end position="441"/>
    </location>
</feature>
<dbReference type="GO" id="GO:0005783">
    <property type="term" value="C:endoplasmic reticulum"/>
    <property type="evidence" value="ECO:0007669"/>
    <property type="project" value="TreeGrafter"/>
</dbReference>
<gene>
    <name evidence="7" type="ORF">BCR39DRAFT_148581</name>
</gene>
<dbReference type="PANTHER" id="PTHR43272">
    <property type="entry name" value="LONG-CHAIN-FATTY-ACID--COA LIGASE"/>
    <property type="match status" value="1"/>
</dbReference>
<dbReference type="GO" id="GO:0005811">
    <property type="term" value="C:lipid droplet"/>
    <property type="evidence" value="ECO:0007669"/>
    <property type="project" value="TreeGrafter"/>
</dbReference>
<dbReference type="STRING" id="71784.A0A1Y2B788"/>
<keyword evidence="4" id="KW-0067">ATP-binding</keyword>
<dbReference type="InParanoid" id="A0A1Y2B788"/>
<evidence type="ECO:0000259" key="6">
    <source>
        <dbReference type="Pfam" id="PF00501"/>
    </source>
</evidence>
<dbReference type="GO" id="GO:0004467">
    <property type="term" value="F:long-chain fatty acid-CoA ligase activity"/>
    <property type="evidence" value="ECO:0007669"/>
    <property type="project" value="UniProtKB-EC"/>
</dbReference>
<organism evidence="7 8">
    <name type="scientific">Naematelia encephala</name>
    <dbReference type="NCBI Taxonomy" id="71784"/>
    <lineage>
        <taxon>Eukaryota</taxon>
        <taxon>Fungi</taxon>
        <taxon>Dikarya</taxon>
        <taxon>Basidiomycota</taxon>
        <taxon>Agaricomycotina</taxon>
        <taxon>Tremellomycetes</taxon>
        <taxon>Tremellales</taxon>
        <taxon>Naemateliaceae</taxon>
        <taxon>Naematelia</taxon>
    </lineage>
</organism>
<dbReference type="Gene3D" id="3.40.50.12780">
    <property type="entry name" value="N-terminal domain of ligase-like"/>
    <property type="match status" value="1"/>
</dbReference>
<evidence type="ECO:0000256" key="1">
    <source>
        <dbReference type="ARBA" id="ARBA00006432"/>
    </source>
</evidence>
<dbReference type="GO" id="GO:0035336">
    <property type="term" value="P:long-chain fatty-acyl-CoA metabolic process"/>
    <property type="evidence" value="ECO:0007669"/>
    <property type="project" value="TreeGrafter"/>
</dbReference>
<proteinExistence type="inferred from homology"/>
<evidence type="ECO:0000313" key="7">
    <source>
        <dbReference type="EMBL" id="ORY30337.1"/>
    </source>
</evidence>
<dbReference type="SUPFAM" id="SSF56801">
    <property type="entry name" value="Acetyl-CoA synthetase-like"/>
    <property type="match status" value="1"/>
</dbReference>
<protein>
    <recommendedName>
        <fullName evidence="6">AMP-dependent synthetase/ligase domain-containing protein</fullName>
    </recommendedName>
</protein>
<dbReference type="PANTHER" id="PTHR43272:SF83">
    <property type="entry name" value="ACYL-COA SYNTHETASE LONG-CHAIN, ISOFORM J"/>
    <property type="match status" value="1"/>
</dbReference>
<dbReference type="Pfam" id="PF00501">
    <property type="entry name" value="AMP-binding"/>
    <property type="match status" value="1"/>
</dbReference>
<dbReference type="OrthoDB" id="1700726at2759"/>
<evidence type="ECO:0000256" key="3">
    <source>
        <dbReference type="ARBA" id="ARBA00022741"/>
    </source>
</evidence>
<dbReference type="PROSITE" id="PS00455">
    <property type="entry name" value="AMP_BINDING"/>
    <property type="match status" value="1"/>
</dbReference>
<accession>A0A1Y2B788</accession>
<evidence type="ECO:0000256" key="4">
    <source>
        <dbReference type="ARBA" id="ARBA00022840"/>
    </source>
</evidence>
<dbReference type="EMBL" id="MCFC01000020">
    <property type="protein sequence ID" value="ORY30337.1"/>
    <property type="molecule type" value="Genomic_DNA"/>
</dbReference>
<evidence type="ECO:0000256" key="2">
    <source>
        <dbReference type="ARBA" id="ARBA00022598"/>
    </source>
</evidence>
<evidence type="ECO:0000256" key="5">
    <source>
        <dbReference type="ARBA" id="ARBA00036813"/>
    </source>
</evidence>
<dbReference type="GO" id="GO:0005886">
    <property type="term" value="C:plasma membrane"/>
    <property type="evidence" value="ECO:0007669"/>
    <property type="project" value="TreeGrafter"/>
</dbReference>
<dbReference type="InterPro" id="IPR000873">
    <property type="entry name" value="AMP-dep_synth/lig_dom"/>
</dbReference>
<dbReference type="InterPro" id="IPR020845">
    <property type="entry name" value="AMP-binding_CS"/>
</dbReference>
<comment type="catalytic activity">
    <reaction evidence="5">
        <text>a long-chain fatty acid + ATP + CoA = a long-chain fatty acyl-CoA + AMP + diphosphate</text>
        <dbReference type="Rhea" id="RHEA:15421"/>
        <dbReference type="ChEBI" id="CHEBI:30616"/>
        <dbReference type="ChEBI" id="CHEBI:33019"/>
        <dbReference type="ChEBI" id="CHEBI:57287"/>
        <dbReference type="ChEBI" id="CHEBI:57560"/>
        <dbReference type="ChEBI" id="CHEBI:83139"/>
        <dbReference type="ChEBI" id="CHEBI:456215"/>
        <dbReference type="EC" id="6.2.1.3"/>
    </reaction>
</comment>
<keyword evidence="3" id="KW-0547">Nucleotide-binding</keyword>
<dbReference type="InterPro" id="IPR042099">
    <property type="entry name" value="ANL_N_sf"/>
</dbReference>
<evidence type="ECO:0000313" key="8">
    <source>
        <dbReference type="Proteomes" id="UP000193986"/>
    </source>
</evidence>
<dbReference type="AlphaFoldDB" id="A0A1Y2B788"/>
<comment type="caution">
    <text evidence="7">The sequence shown here is derived from an EMBL/GenBank/DDBJ whole genome shotgun (WGS) entry which is preliminary data.</text>
</comment>
<keyword evidence="8" id="KW-1185">Reference proteome</keyword>
<reference evidence="7 8" key="1">
    <citation type="submission" date="2016-07" db="EMBL/GenBank/DDBJ databases">
        <title>Pervasive Adenine N6-methylation of Active Genes in Fungi.</title>
        <authorList>
            <consortium name="DOE Joint Genome Institute"/>
            <person name="Mondo S.J."/>
            <person name="Dannebaum R.O."/>
            <person name="Kuo R.C."/>
            <person name="Labutti K."/>
            <person name="Haridas S."/>
            <person name="Kuo A."/>
            <person name="Salamov A."/>
            <person name="Ahrendt S.R."/>
            <person name="Lipzen A."/>
            <person name="Sullivan W."/>
            <person name="Andreopoulos W.B."/>
            <person name="Clum A."/>
            <person name="Lindquist E."/>
            <person name="Daum C."/>
            <person name="Ramamoorthy G.K."/>
            <person name="Gryganskyi A."/>
            <person name="Culley D."/>
            <person name="Magnuson J.K."/>
            <person name="James T.Y."/>
            <person name="O'Malley M.A."/>
            <person name="Stajich J.E."/>
            <person name="Spatafora J.W."/>
            <person name="Visel A."/>
            <person name="Grigoriev I.V."/>
        </authorList>
    </citation>
    <scope>NUCLEOTIDE SEQUENCE [LARGE SCALE GENOMIC DNA]</scope>
    <source>
        <strain evidence="7 8">68-887.2</strain>
    </source>
</reference>
<name>A0A1Y2B788_9TREE</name>
<dbReference type="Proteomes" id="UP000193986">
    <property type="component" value="Unassembled WGS sequence"/>
</dbReference>
<dbReference type="GO" id="GO:0005524">
    <property type="term" value="F:ATP binding"/>
    <property type="evidence" value="ECO:0007669"/>
    <property type="project" value="UniProtKB-KW"/>
</dbReference>
<comment type="similarity">
    <text evidence="1">Belongs to the ATP-dependent AMP-binding enzyme family.</text>
</comment>
<sequence>MFSFLSKKQACVPLPSDPSVRRCYLSPNELVTRPFGDEVQTVGDIFSFIAKRYGGKEACAYREIMDIVEEKKLVQKSDGSGEEEKVWKYFTLSDPKPVTYIQLDTYCTTVCSALVALGFTDPSAPIASRPRVSIYADTCLNWQLMAQSFARLGHVITTAYTTLGEEGLLTSLVEPDVELVFCGEDQIRMIAAVVERAERVKYVVYDGGHRVDQTAVNKVKSVLAKRQGRLLSFDELMHLGKQNPITDFGYKPTPDDIFCIMYTSGSTGPPKGVLLAHKNVIAALAGSTKLWGPGFYPKTDLLLAYLPLTHILAQFLEYTFYLLGVKIGYATVKTLLDDSVRGCKGDFSAFQPTLIGGVPAVYEMIRKGMMKKIADAGPVVGAVFGMAVKGKQTLPWPLNAAIDKVLFARVKQATGGRLRLAVCGGGALSKQTQLFLSTVLAPMMQDQPELGYLTSKTPSQGEIWLRGPNIFQGYFKQEQLTKESFTDDGWFKTGDIGQWEADGTLTIIDRVKNLIKMQNGEYLALDKVESVYKATDVVMMLCINAPPGADRPVAVVYPHEGNLRNHLRASKLPADGTPAQWTNDKQVKQYILNALLARAKEGGLTKAEMVRDVIITKAEWSPDNGMLTPSMKLARPFIAKTYASEIDAAYS</sequence>
<keyword evidence="2" id="KW-0436">Ligase</keyword>